<dbReference type="STRING" id="634771.SAMN04488128_106449"/>
<proteinExistence type="predicted"/>
<protein>
    <recommendedName>
        <fullName evidence="4">DUF4920 domain-containing protein</fullName>
    </recommendedName>
</protein>
<reference evidence="3" key="1">
    <citation type="submission" date="2017-02" db="EMBL/GenBank/DDBJ databases">
        <authorList>
            <person name="Varghese N."/>
            <person name="Submissions S."/>
        </authorList>
    </citation>
    <scope>NUCLEOTIDE SEQUENCE [LARGE SCALE GENOMIC DNA]</scope>
    <source>
        <strain evidence="3">DSM 22224</strain>
    </source>
</reference>
<accession>A0A1T4TVZ8</accession>
<organism evidence="2 3">
    <name type="scientific">Chitinophaga eiseniae</name>
    <dbReference type="NCBI Taxonomy" id="634771"/>
    <lineage>
        <taxon>Bacteria</taxon>
        <taxon>Pseudomonadati</taxon>
        <taxon>Bacteroidota</taxon>
        <taxon>Chitinophagia</taxon>
        <taxon>Chitinophagales</taxon>
        <taxon>Chitinophagaceae</taxon>
        <taxon>Chitinophaga</taxon>
    </lineage>
</organism>
<keyword evidence="1" id="KW-0732">Signal</keyword>
<feature type="chain" id="PRO_5013295604" description="DUF4920 domain-containing protein" evidence="1">
    <location>
        <begin position="21"/>
        <end position="159"/>
    </location>
</feature>
<keyword evidence="3" id="KW-1185">Reference proteome</keyword>
<evidence type="ECO:0008006" key="4">
    <source>
        <dbReference type="Google" id="ProtNLM"/>
    </source>
</evidence>
<dbReference type="EMBL" id="FUWZ01000006">
    <property type="protein sequence ID" value="SKA44616.1"/>
    <property type="molecule type" value="Genomic_DNA"/>
</dbReference>
<evidence type="ECO:0000313" key="3">
    <source>
        <dbReference type="Proteomes" id="UP000190367"/>
    </source>
</evidence>
<evidence type="ECO:0000313" key="2">
    <source>
        <dbReference type="EMBL" id="SKA44616.1"/>
    </source>
</evidence>
<dbReference type="RefSeq" id="WP_235021674.1">
    <property type="nucleotide sequence ID" value="NZ_FUWZ01000006.1"/>
</dbReference>
<dbReference type="Pfam" id="PF16267">
    <property type="entry name" value="DUF4920"/>
    <property type="match status" value="1"/>
</dbReference>
<evidence type="ECO:0000256" key="1">
    <source>
        <dbReference type="SAM" id="SignalP"/>
    </source>
</evidence>
<dbReference type="Proteomes" id="UP000190367">
    <property type="component" value="Unassembled WGS sequence"/>
</dbReference>
<sequence length="159" mass="17061">MMYKVMLCALFMAAGLAAVAQPPKGKATLNATYGAGATAAGAVDAAKLPTLLNNESAELPVKIKAQVLDVCPKKGCWMKLKVNDSTTAFVKMKNYAFFVPLDIKGKTIVLDGVAYQHTTSVDELQHYAKDAGKPQEAIDAITQPKREIRYTASGIRVVE</sequence>
<gene>
    <name evidence="2" type="ORF">SAMN04488128_106449</name>
</gene>
<feature type="signal peptide" evidence="1">
    <location>
        <begin position="1"/>
        <end position="20"/>
    </location>
</feature>
<name>A0A1T4TVZ8_9BACT</name>
<dbReference type="InterPro" id="IPR032577">
    <property type="entry name" value="DUF4920"/>
</dbReference>
<dbReference type="AlphaFoldDB" id="A0A1T4TVZ8"/>